<organism evidence="3 4">
    <name type="scientific">Phialocephala subalpina</name>
    <dbReference type="NCBI Taxonomy" id="576137"/>
    <lineage>
        <taxon>Eukaryota</taxon>
        <taxon>Fungi</taxon>
        <taxon>Dikarya</taxon>
        <taxon>Ascomycota</taxon>
        <taxon>Pezizomycotina</taxon>
        <taxon>Leotiomycetes</taxon>
        <taxon>Helotiales</taxon>
        <taxon>Mollisiaceae</taxon>
        <taxon>Phialocephala</taxon>
        <taxon>Phialocephala fortinii species complex</taxon>
    </lineage>
</organism>
<dbReference type="GO" id="GO:0005739">
    <property type="term" value="C:mitochondrion"/>
    <property type="evidence" value="ECO:0007669"/>
    <property type="project" value="TreeGrafter"/>
</dbReference>
<reference evidence="3 4" key="1">
    <citation type="submission" date="2016-03" db="EMBL/GenBank/DDBJ databases">
        <authorList>
            <person name="Ploux O."/>
        </authorList>
    </citation>
    <scope>NUCLEOTIDE SEQUENCE [LARGE SCALE GENOMIC DNA]</scope>
    <source>
        <strain evidence="3 4">UAMH 11012</strain>
    </source>
</reference>
<protein>
    <recommendedName>
        <fullName evidence="2">Oxidoreductase-like domain-containing protein</fullName>
    </recommendedName>
</protein>
<dbReference type="PANTHER" id="PTHR21193:SF3">
    <property type="entry name" value="OXIDOREDUCTASE-LIKE DOMAIN-CONTAINING PROTEIN 1"/>
    <property type="match status" value="1"/>
</dbReference>
<dbReference type="InterPro" id="IPR039251">
    <property type="entry name" value="OXLD1"/>
</dbReference>
<keyword evidence="4" id="KW-1185">Reference proteome</keyword>
<proteinExistence type="predicted"/>
<evidence type="ECO:0000313" key="4">
    <source>
        <dbReference type="Proteomes" id="UP000184330"/>
    </source>
</evidence>
<dbReference type="Proteomes" id="UP000184330">
    <property type="component" value="Unassembled WGS sequence"/>
</dbReference>
<feature type="compositionally biased region" description="Gly residues" evidence="1">
    <location>
        <begin position="171"/>
        <end position="184"/>
    </location>
</feature>
<feature type="region of interest" description="Disordered" evidence="1">
    <location>
        <begin position="55"/>
        <end position="93"/>
    </location>
</feature>
<dbReference type="Pfam" id="PF09791">
    <property type="entry name" value="Oxidored-like"/>
    <property type="match status" value="1"/>
</dbReference>
<accession>A0A1L7X874</accession>
<dbReference type="InterPro" id="IPR019180">
    <property type="entry name" value="Oxidoreductase-like_N"/>
</dbReference>
<dbReference type="PANTHER" id="PTHR21193">
    <property type="entry name" value="OXIDOREDUCTASE-LIKE DOMAIN-CONTAINING PROTEIN 1"/>
    <property type="match status" value="1"/>
</dbReference>
<evidence type="ECO:0000256" key="1">
    <source>
        <dbReference type="SAM" id="MobiDB-lite"/>
    </source>
</evidence>
<gene>
    <name evidence="3" type="ORF">PAC_11114</name>
</gene>
<dbReference type="STRING" id="576137.A0A1L7X874"/>
<name>A0A1L7X874_9HELO</name>
<feature type="region of interest" description="Disordered" evidence="1">
    <location>
        <begin position="158"/>
        <end position="188"/>
    </location>
</feature>
<dbReference type="EMBL" id="FJOG01000017">
    <property type="protein sequence ID" value="CZR61218.1"/>
    <property type="molecule type" value="Genomic_DNA"/>
</dbReference>
<dbReference type="AlphaFoldDB" id="A0A1L7X874"/>
<evidence type="ECO:0000259" key="2">
    <source>
        <dbReference type="Pfam" id="PF09791"/>
    </source>
</evidence>
<dbReference type="OrthoDB" id="10064411at2759"/>
<sequence length="247" mass="27434">METRYLLRLYQRSRLPSIRHIARHASNNSNSKPSTQQANPIGDYYASILEFATPSISSKPPTTASPSTSPPIETKPSDEDSGPSILFSSRLSSPLERRSEIQKKSVLVAGIWVPPRPDEPDNCCMSGCVNCVWDRYRDEIEEWAAARKEADHALRKEKGLEKGRRRRKGGDGLSGTGLMLGEGAKGPEHTMVSMDDDGGGSETNWGTGLETDFTSEELFKGVPVGIREFMKQEKRLKEKHARERTTA</sequence>
<evidence type="ECO:0000313" key="3">
    <source>
        <dbReference type="EMBL" id="CZR61218.1"/>
    </source>
</evidence>
<feature type="domain" description="Oxidoreductase-like" evidence="2">
    <location>
        <begin position="108"/>
        <end position="151"/>
    </location>
</feature>
<feature type="compositionally biased region" description="Low complexity" evidence="1">
    <location>
        <begin position="55"/>
        <end position="72"/>
    </location>
</feature>